<reference evidence="1 2" key="1">
    <citation type="submission" date="2020-12" db="EMBL/GenBank/DDBJ databases">
        <title>WGS of Legionella: environmental sample.</title>
        <authorList>
            <person name="Cristino S."/>
            <person name="Girolamini L."/>
            <person name="Salaris S."/>
            <person name="Pascale M.R."/>
            <person name="Mazzotta M."/>
            <person name="Orsini M."/>
            <person name="Grottola A."/>
        </authorList>
    </citation>
    <scope>NUCLEOTIDE SEQUENCE [LARGE SCALE GENOMIC DNA]</scope>
    <source>
        <strain evidence="1 2">30cs62</strain>
    </source>
</reference>
<keyword evidence="2" id="KW-1185">Reference proteome</keyword>
<protein>
    <submittedName>
        <fullName evidence="1">Uncharacterized protein</fullName>
    </submittedName>
</protein>
<dbReference type="EMBL" id="JADWVN010000009">
    <property type="protein sequence ID" value="MBL7526088.1"/>
    <property type="molecule type" value="Genomic_DNA"/>
</dbReference>
<sequence>MKSMDLFYETPRSLGRLGEHVFIKLPLYQANEPFSPIYINETLFNKYFPLLTSNWQTMTEVLSKCFSITLNSTKSTGKQVGWAYVDRQIDPLGFALAGNEGSGRAFYAGHEFNIKGEKTPLAISSNEKYSSGVLSLHDAIWSTIISNVFYEEIETGLSPVLAIMDLNKIHTTIIDNKTVSYKTTYVIRVDDSGSLDRVSHLFCRPSPLAKEELKRYATNHGIMEAEKIIHRFLHGAWSTANCSPDGQLMDFDTSCAVKGRQPQFTTSQYDSDNYFGFEIGGQLKVIETMLDNPMINHEGYTKEEADSQTKASCTLHVSRKLAYLMGFTEEEAIYTSYTDEFNKLGKQFLRLSHYFRYKAESCLYAFSAKHLINHLFDFSAFFRMYPLRKINQSFSVDQALIDMMHTSFSLDETKLEGHHLDNYSLVEKKTCELFERYWIKDDQRLMQLIDEAKYFIKNYDHLYTKIVLDRMVDQNIVAARAYSINEDRFYLFLLFDMAYVINKNNYKPVEVNYLVNKIIDMSVRKPKDDHQCFFYADQRLFENGTQRIKIDKNGFFQVEFKLKKSNELSQLNDWEQFYIELNQQSYKATVLEHAQYLTIKSVKIQLTELSHNYSRDDVFLIEKYPLFYGKERVRLRNHFINVPNTKNYLELLF</sequence>
<accession>A0ABS1W9Q0</accession>
<dbReference type="RefSeq" id="WP_203110982.1">
    <property type="nucleotide sequence ID" value="NZ_JADOBG010000020.1"/>
</dbReference>
<proteinExistence type="predicted"/>
<comment type="caution">
    <text evidence="1">The sequence shown here is derived from an EMBL/GenBank/DDBJ whole genome shotgun (WGS) entry which is preliminary data.</text>
</comment>
<organism evidence="1 2">
    <name type="scientific">Legionella bononiensis</name>
    <dbReference type="NCBI Taxonomy" id="2793102"/>
    <lineage>
        <taxon>Bacteria</taxon>
        <taxon>Pseudomonadati</taxon>
        <taxon>Pseudomonadota</taxon>
        <taxon>Gammaproteobacteria</taxon>
        <taxon>Legionellales</taxon>
        <taxon>Legionellaceae</taxon>
        <taxon>Legionella</taxon>
    </lineage>
</organism>
<dbReference type="Proteomes" id="UP000809910">
    <property type="component" value="Unassembled WGS sequence"/>
</dbReference>
<name>A0ABS1W9Q0_9GAMM</name>
<evidence type="ECO:0000313" key="2">
    <source>
        <dbReference type="Proteomes" id="UP000809910"/>
    </source>
</evidence>
<gene>
    <name evidence="1" type="ORF">I5282_05825</name>
</gene>
<evidence type="ECO:0000313" key="1">
    <source>
        <dbReference type="EMBL" id="MBL7526088.1"/>
    </source>
</evidence>